<dbReference type="EMBL" id="VUNF01000023">
    <property type="protein sequence ID" value="MST78237.1"/>
    <property type="molecule type" value="Genomic_DNA"/>
</dbReference>
<sequence>MPELSRFFGIIIAMFGDDHNPPHFHVRYGDYEAIITIQDGIVKGELPKKVLKDVFKWMEIHQNELELNWKRLQEGKEIIKIEPLK</sequence>
<dbReference type="InterPro" id="IPR025427">
    <property type="entry name" value="DUF4160"/>
</dbReference>
<protein>
    <submittedName>
        <fullName evidence="1">DUF4160 domain-containing protein</fullName>
    </submittedName>
</protein>
<gene>
    <name evidence="1" type="ORF">FYJ72_11295</name>
</gene>
<dbReference type="AlphaFoldDB" id="A0A6I2U0D0"/>
<proteinExistence type="predicted"/>
<dbReference type="RefSeq" id="WP_154482026.1">
    <property type="nucleotide sequence ID" value="NZ_VUNF01000023.1"/>
</dbReference>
<evidence type="ECO:0000313" key="2">
    <source>
        <dbReference type="Proteomes" id="UP000450161"/>
    </source>
</evidence>
<name>A0A6I2U0D0_9BACT</name>
<organism evidence="1 2">
    <name type="scientific">Segatella copri</name>
    <dbReference type="NCBI Taxonomy" id="165179"/>
    <lineage>
        <taxon>Bacteria</taxon>
        <taxon>Pseudomonadati</taxon>
        <taxon>Bacteroidota</taxon>
        <taxon>Bacteroidia</taxon>
        <taxon>Bacteroidales</taxon>
        <taxon>Prevotellaceae</taxon>
        <taxon>Segatella</taxon>
    </lineage>
</organism>
<dbReference type="Pfam" id="PF13711">
    <property type="entry name" value="DUF4160"/>
    <property type="match status" value="1"/>
</dbReference>
<comment type="caution">
    <text evidence="1">The sequence shown here is derived from an EMBL/GenBank/DDBJ whole genome shotgun (WGS) entry which is preliminary data.</text>
</comment>
<reference evidence="1 2" key="1">
    <citation type="submission" date="2019-08" db="EMBL/GenBank/DDBJ databases">
        <title>In-depth cultivation of the pig gut microbiome towards novel bacterial diversity and tailored functional studies.</title>
        <authorList>
            <person name="Wylensek D."/>
            <person name="Hitch T.C.A."/>
            <person name="Clavel T."/>
        </authorList>
    </citation>
    <scope>NUCLEOTIDE SEQUENCE [LARGE SCALE GENOMIC DNA]</scope>
    <source>
        <strain evidence="1 2">LKV-178-WT-2C</strain>
    </source>
</reference>
<accession>A0A6I2U0D0</accession>
<dbReference type="Proteomes" id="UP000450161">
    <property type="component" value="Unassembled WGS sequence"/>
</dbReference>
<evidence type="ECO:0000313" key="1">
    <source>
        <dbReference type="EMBL" id="MST78237.1"/>
    </source>
</evidence>